<dbReference type="Proteomes" id="UP000677687">
    <property type="component" value="Unassembled WGS sequence"/>
</dbReference>
<accession>A0A8T4KUB1</accession>
<gene>
    <name evidence="1" type="ORF">J4415_03720</name>
</gene>
<reference evidence="1" key="2">
    <citation type="submission" date="2021-05" db="EMBL/GenBank/DDBJ databases">
        <title>Protein family content uncovers lineage relationships and bacterial pathway maintenance mechanisms in DPANN archaea.</title>
        <authorList>
            <person name="Castelle C.J."/>
            <person name="Meheust R."/>
            <person name="Jaffe A.L."/>
            <person name="Seitz K."/>
            <person name="Gong X."/>
            <person name="Baker B.J."/>
            <person name="Banfield J.F."/>
        </authorList>
    </citation>
    <scope>NUCLEOTIDE SEQUENCE</scope>
    <source>
        <strain evidence="1">RIFCSPHIGHO2_01_FULL_AR10_44_11</strain>
    </source>
</reference>
<comment type="caution">
    <text evidence="1">The sequence shown here is derived from an EMBL/GenBank/DDBJ whole genome shotgun (WGS) entry which is preliminary data.</text>
</comment>
<dbReference type="EMBL" id="JAGVWD010000060">
    <property type="protein sequence ID" value="MBS3057707.1"/>
    <property type="molecule type" value="Genomic_DNA"/>
</dbReference>
<reference evidence="1" key="1">
    <citation type="submission" date="2021-03" db="EMBL/GenBank/DDBJ databases">
        <authorList>
            <person name="Jaffe A."/>
        </authorList>
    </citation>
    <scope>NUCLEOTIDE SEQUENCE</scope>
    <source>
        <strain evidence="1">RIFCSPHIGHO2_01_FULL_AR10_44_11</strain>
    </source>
</reference>
<protein>
    <submittedName>
        <fullName evidence="1">Uncharacterized protein</fullName>
    </submittedName>
</protein>
<evidence type="ECO:0000313" key="1">
    <source>
        <dbReference type="EMBL" id="MBS3057707.1"/>
    </source>
</evidence>
<evidence type="ECO:0000313" key="2">
    <source>
        <dbReference type="Proteomes" id="UP000677687"/>
    </source>
</evidence>
<proteinExistence type="predicted"/>
<organism evidence="1 2">
    <name type="scientific">Candidatus Iainarchaeum sp</name>
    <dbReference type="NCBI Taxonomy" id="3101447"/>
    <lineage>
        <taxon>Archaea</taxon>
        <taxon>Candidatus Iainarchaeota</taxon>
        <taxon>Candidatus Iainarchaeia</taxon>
        <taxon>Candidatus Iainarchaeales</taxon>
        <taxon>Candidatus Iainarchaeaceae</taxon>
        <taxon>Candidatus Iainarchaeum</taxon>
    </lineage>
</organism>
<dbReference type="AlphaFoldDB" id="A0A8T4KUB1"/>
<sequence>MAVLIFKKFRTAARRFRINLQFRRKSTKELQKDLEDLTSGMQGYKARNKAGMQSKLLKQETLIIEALRQRGAKLDNQ</sequence>
<name>A0A8T4KUB1_9ARCH</name>